<protein>
    <submittedName>
        <fullName evidence="1">Uncharacterized protein</fullName>
    </submittedName>
</protein>
<organism evidence="1 2">
    <name type="scientific">Melastoma candidum</name>
    <dbReference type="NCBI Taxonomy" id="119954"/>
    <lineage>
        <taxon>Eukaryota</taxon>
        <taxon>Viridiplantae</taxon>
        <taxon>Streptophyta</taxon>
        <taxon>Embryophyta</taxon>
        <taxon>Tracheophyta</taxon>
        <taxon>Spermatophyta</taxon>
        <taxon>Magnoliopsida</taxon>
        <taxon>eudicotyledons</taxon>
        <taxon>Gunneridae</taxon>
        <taxon>Pentapetalae</taxon>
        <taxon>rosids</taxon>
        <taxon>malvids</taxon>
        <taxon>Myrtales</taxon>
        <taxon>Melastomataceae</taxon>
        <taxon>Melastomatoideae</taxon>
        <taxon>Melastomateae</taxon>
        <taxon>Melastoma</taxon>
    </lineage>
</organism>
<proteinExistence type="predicted"/>
<sequence>MGGPKPQLNEESCSSSDQQKHQELNTGGEEDLEPPPASRGSLMAASFPADQLLRIDATKAKENHRPTPDRPDSSTPSYFTPLEHHYRRRGDSHTPGGIDCLQEIYYPTEGYLLTKLARYVNGRWNQYLIS</sequence>
<gene>
    <name evidence="1" type="ORF">MLD38_010582</name>
</gene>
<evidence type="ECO:0000313" key="1">
    <source>
        <dbReference type="EMBL" id="KAI4372340.1"/>
    </source>
</evidence>
<keyword evidence="2" id="KW-1185">Reference proteome</keyword>
<reference evidence="2" key="1">
    <citation type="journal article" date="2023" name="Front. Plant Sci.">
        <title>Chromosomal-level genome assembly of Melastoma candidum provides insights into trichome evolution.</title>
        <authorList>
            <person name="Zhong Y."/>
            <person name="Wu W."/>
            <person name="Sun C."/>
            <person name="Zou P."/>
            <person name="Liu Y."/>
            <person name="Dai S."/>
            <person name="Zhou R."/>
        </authorList>
    </citation>
    <scope>NUCLEOTIDE SEQUENCE [LARGE SCALE GENOMIC DNA]</scope>
</reference>
<comment type="caution">
    <text evidence="1">The sequence shown here is derived from an EMBL/GenBank/DDBJ whole genome shotgun (WGS) entry which is preliminary data.</text>
</comment>
<accession>A0ACB9R0C3</accession>
<evidence type="ECO:0000313" key="2">
    <source>
        <dbReference type="Proteomes" id="UP001057402"/>
    </source>
</evidence>
<dbReference type="Proteomes" id="UP001057402">
    <property type="component" value="Chromosome 4"/>
</dbReference>
<dbReference type="EMBL" id="CM042883">
    <property type="protein sequence ID" value="KAI4372340.1"/>
    <property type="molecule type" value="Genomic_DNA"/>
</dbReference>
<name>A0ACB9R0C3_9MYRT</name>